<accession>W2ZGT3</accession>
<evidence type="ECO:0000313" key="2">
    <source>
        <dbReference type="Proteomes" id="UP000018948"/>
    </source>
</evidence>
<comment type="caution">
    <text evidence="1">The sequence shown here is derived from an EMBL/GenBank/DDBJ whole genome shotgun (WGS) entry which is preliminary data.</text>
</comment>
<gene>
    <name evidence="1" type="ORF">F442_07455</name>
</gene>
<feature type="non-terminal residue" evidence="1">
    <location>
        <position position="1"/>
    </location>
</feature>
<protein>
    <submittedName>
        <fullName evidence="1">Uncharacterized protein</fullName>
    </submittedName>
</protein>
<organism evidence="1 2">
    <name type="scientific">Phytophthora nicotianae P10297</name>
    <dbReference type="NCBI Taxonomy" id="1317064"/>
    <lineage>
        <taxon>Eukaryota</taxon>
        <taxon>Sar</taxon>
        <taxon>Stramenopiles</taxon>
        <taxon>Oomycota</taxon>
        <taxon>Peronosporomycetes</taxon>
        <taxon>Peronosporales</taxon>
        <taxon>Peronosporaceae</taxon>
        <taxon>Phytophthora</taxon>
    </lineage>
</organism>
<proteinExistence type="predicted"/>
<dbReference type="AlphaFoldDB" id="W2ZGT3"/>
<evidence type="ECO:0000313" key="1">
    <source>
        <dbReference type="EMBL" id="ETP46245.1"/>
    </source>
</evidence>
<sequence length="53" mass="6269">ATLSREHQLFETPLFQDTDLQHQLLNLAMEAMEANNLEFAQPEYPRTYHYCAK</sequence>
<dbReference type="Proteomes" id="UP000018948">
    <property type="component" value="Unassembled WGS sequence"/>
</dbReference>
<name>W2ZGT3_PHYNI</name>
<dbReference type="EMBL" id="ANIY01001549">
    <property type="protein sequence ID" value="ETP46245.1"/>
    <property type="molecule type" value="Genomic_DNA"/>
</dbReference>
<reference evidence="1 2" key="1">
    <citation type="submission" date="2013-11" db="EMBL/GenBank/DDBJ databases">
        <title>The Genome Sequence of Phytophthora parasitica P10297.</title>
        <authorList>
            <consortium name="The Broad Institute Genomics Platform"/>
            <person name="Russ C."/>
            <person name="Tyler B."/>
            <person name="Panabieres F."/>
            <person name="Shan W."/>
            <person name="Tripathy S."/>
            <person name="Grunwald N."/>
            <person name="Machado M."/>
            <person name="Johnson C.S."/>
            <person name="Walker B."/>
            <person name="Young S.K."/>
            <person name="Zeng Q."/>
            <person name="Gargeya S."/>
            <person name="Fitzgerald M."/>
            <person name="Haas B."/>
            <person name="Abouelleil A."/>
            <person name="Allen A.W."/>
            <person name="Alvarado L."/>
            <person name="Arachchi H.M."/>
            <person name="Berlin A.M."/>
            <person name="Chapman S.B."/>
            <person name="Gainer-Dewar J."/>
            <person name="Goldberg J."/>
            <person name="Griggs A."/>
            <person name="Gujja S."/>
            <person name="Hansen M."/>
            <person name="Howarth C."/>
            <person name="Imamovic A."/>
            <person name="Ireland A."/>
            <person name="Larimer J."/>
            <person name="McCowan C."/>
            <person name="Murphy C."/>
            <person name="Pearson M."/>
            <person name="Poon T.W."/>
            <person name="Priest M."/>
            <person name="Roberts A."/>
            <person name="Saif S."/>
            <person name="Shea T."/>
            <person name="Sisk P."/>
            <person name="Sykes S."/>
            <person name="Wortman J."/>
            <person name="Nusbaum C."/>
            <person name="Birren B."/>
        </authorList>
    </citation>
    <scope>NUCLEOTIDE SEQUENCE [LARGE SCALE GENOMIC DNA]</scope>
    <source>
        <strain evidence="1 2">P10297</strain>
    </source>
</reference>